<feature type="domain" description="LNR" evidence="11">
    <location>
        <begin position="239"/>
        <end position="279"/>
    </location>
</feature>
<evidence type="ECO:0000256" key="10">
    <source>
        <dbReference type="SAM" id="Phobius"/>
    </source>
</evidence>
<dbReference type="GeneID" id="8233456"/>
<dbReference type="Pfam" id="PF17101">
    <property type="entry name" value="Stealth_CR1"/>
    <property type="match status" value="1"/>
</dbReference>
<evidence type="ECO:0000256" key="6">
    <source>
        <dbReference type="ARBA" id="ARBA00023136"/>
    </source>
</evidence>
<reference evidence="12" key="2">
    <citation type="submission" date="2007-04" db="EMBL/GenBank/DDBJ databases">
        <title>The genome of the human body louse.</title>
        <authorList>
            <consortium name="The Human Body Louse Genome Consortium"/>
            <person name="Kirkness E."/>
            <person name="Walenz B."/>
            <person name="Hass B."/>
            <person name="Bruggner R."/>
            <person name="Strausberg R."/>
        </authorList>
    </citation>
    <scope>NUCLEOTIDE SEQUENCE</scope>
    <source>
        <strain evidence="12">USDA</strain>
    </source>
</reference>
<feature type="transmembrane region" description="Helical" evidence="10">
    <location>
        <begin position="668"/>
        <end position="689"/>
    </location>
</feature>
<evidence type="ECO:0000313" key="13">
    <source>
        <dbReference type="EnsemblMetazoa" id="PHUM365660-PA"/>
    </source>
</evidence>
<dbReference type="InterPro" id="IPR021520">
    <property type="entry name" value="Stealth_CR2"/>
</dbReference>
<dbReference type="PROSITE" id="PS50258">
    <property type="entry name" value="LNR"/>
    <property type="match status" value="1"/>
</dbReference>
<keyword evidence="3 10" id="KW-0812">Transmembrane</keyword>
<sequence length="734" mass="86745">MFKFSGVYKFLQRKFYDLLSLQYSFLLIIISGFLFLISLIHFGETWVDWSRKKYESMFNSYSDNIGEKSFHEKLCQKVPIDVVYTWVNGSDSLFQKNINQALNNNNDNDAQDSSTINETFNSRFEDMEELRYSLRSLEMYAPWVRHVYIVTNGQIPYWLDLDNPKLSIITHEQIFLNHSHLPTFSSPAIESHIHRIPGLSDYFLYLNDDIILGKQIWPEDFLTESEGQKIFITWNLPDCSLTCTWSWVGDGSCDPPCNIEQCSYDGGDCINNNNNSNSYPKYDYHHQMSGLIYDTNVDKEDENVIRIVEEQYESLKKTKVIENSENVTNVNDSLITKRNLLQIFNNDSYTMDEMNQMSLTKSLNEKIMKTNDNNNDNDNKESKNRVLDMFAESLLYVHKLYNKVFGVSQRKVLAHMPHLINKKIMEDLQKMFPKEWTLTSSHKIRSKNDMQYAFSYFYYMVDQKIQKTPGQIFDEFDTDKTGTWSDREIRTLLTRIYGVPLNYRVLMEFESFILNCSKYYEIEITKNINNNYERYSDSVLPTVTKGLVENCPKIIEILNQEFGTIPKYKHKFVPEKDQDALFKMVTSNLSKVVESLDIIRSHPKKFICLNNNMDANHDEKENDIVRAVLQDFYISLYPKRSKFELNSQYRNRFLHVDELKNWQKDRDFIYFILFIILIFIGLSAFYLTFQNEVLSLFKKITSVLKFKFFYKDHHHHHHHHSFTGCGNSRGISQI</sequence>
<reference evidence="12" key="1">
    <citation type="submission" date="2007-04" db="EMBL/GenBank/DDBJ databases">
        <title>Annotation of Pediculus humanus corporis strain USDA.</title>
        <authorList>
            <person name="Kirkness E."/>
            <person name="Hannick L."/>
            <person name="Hass B."/>
            <person name="Bruggner R."/>
            <person name="Lawson D."/>
            <person name="Bidwell S."/>
            <person name="Joardar V."/>
            <person name="Caler E."/>
            <person name="Walenz B."/>
            <person name="Inman J."/>
            <person name="Schobel S."/>
            <person name="Galinsky K."/>
            <person name="Amedeo P."/>
            <person name="Strausberg R."/>
        </authorList>
    </citation>
    <scope>NUCLEOTIDE SEQUENCE</scope>
    <source>
        <strain evidence="12">USDA</strain>
    </source>
</reference>
<dbReference type="InterPro" id="IPR035993">
    <property type="entry name" value="Notch-like_dom_sf"/>
</dbReference>
<dbReference type="Proteomes" id="UP000009046">
    <property type="component" value="Unassembled WGS sequence"/>
</dbReference>
<dbReference type="VEuPathDB" id="VectorBase:PHUM365660"/>
<dbReference type="Pfam" id="PF17103">
    <property type="entry name" value="Stealth_CR4"/>
    <property type="match status" value="1"/>
</dbReference>
<dbReference type="RefSeq" id="XP_002428134.1">
    <property type="nucleotide sequence ID" value="XM_002428089.1"/>
</dbReference>
<dbReference type="Gene3D" id="3.30.300.320">
    <property type="match status" value="1"/>
</dbReference>
<evidence type="ECO:0000256" key="7">
    <source>
        <dbReference type="ARBA" id="ARBA00023157"/>
    </source>
</evidence>
<dbReference type="OMA" id="SHSNFMM"/>
<dbReference type="OrthoDB" id="263283at2759"/>
<accession>E0VPU0</accession>
<dbReference type="EMBL" id="AAZO01004259">
    <property type="status" value="NOT_ANNOTATED_CDS"/>
    <property type="molecule type" value="Genomic_DNA"/>
</dbReference>
<keyword evidence="5 10" id="KW-1133">Transmembrane helix</keyword>
<evidence type="ECO:0000256" key="3">
    <source>
        <dbReference type="ARBA" id="ARBA00022692"/>
    </source>
</evidence>
<comment type="subcellular location">
    <subcellularLocation>
        <location evidence="9">Endomembrane system</location>
        <topology evidence="9">Single-pass type I membrane protein</topology>
    </subcellularLocation>
</comment>
<evidence type="ECO:0000256" key="1">
    <source>
        <dbReference type="ARBA" id="ARBA00007583"/>
    </source>
</evidence>
<dbReference type="SUPFAM" id="SSF90193">
    <property type="entry name" value="Notch domain"/>
    <property type="match status" value="1"/>
</dbReference>
<dbReference type="InterPro" id="IPR031358">
    <property type="entry name" value="Stealth_CR1"/>
</dbReference>
<keyword evidence="2" id="KW-0808">Transferase</keyword>
<evidence type="ECO:0000256" key="5">
    <source>
        <dbReference type="ARBA" id="ARBA00022989"/>
    </source>
</evidence>
<protein>
    <recommendedName>
        <fullName evidence="11">LNR domain-containing protein</fullName>
    </recommendedName>
</protein>
<dbReference type="Pfam" id="PF11380">
    <property type="entry name" value="Stealth_CR2"/>
    <property type="match status" value="1"/>
</dbReference>
<dbReference type="Pfam" id="PF17102">
    <property type="entry name" value="Stealth_CR3"/>
    <property type="match status" value="1"/>
</dbReference>
<dbReference type="FunCoup" id="E0VPU0">
    <property type="interactions" value="1011"/>
</dbReference>
<dbReference type="eggNOG" id="ENOG502QQMR">
    <property type="taxonomic scope" value="Eukaryota"/>
</dbReference>
<keyword evidence="7" id="KW-1015">Disulfide bond</keyword>
<evidence type="ECO:0000259" key="11">
    <source>
        <dbReference type="PROSITE" id="PS50258"/>
    </source>
</evidence>
<dbReference type="GO" id="GO:0016256">
    <property type="term" value="P:N-glycan processing to lysosome"/>
    <property type="evidence" value="ECO:0007669"/>
    <property type="project" value="TreeGrafter"/>
</dbReference>
<dbReference type="GO" id="GO:0005794">
    <property type="term" value="C:Golgi apparatus"/>
    <property type="evidence" value="ECO:0007669"/>
    <property type="project" value="TreeGrafter"/>
</dbReference>
<reference evidence="13" key="3">
    <citation type="submission" date="2021-02" db="UniProtKB">
        <authorList>
            <consortium name="EnsemblMetazoa"/>
        </authorList>
    </citation>
    <scope>IDENTIFICATION</scope>
    <source>
        <strain evidence="13">USDA</strain>
    </source>
</reference>
<keyword evidence="14" id="KW-1185">Reference proteome</keyword>
<evidence type="ECO:0000256" key="8">
    <source>
        <dbReference type="ARBA" id="ARBA00023180"/>
    </source>
</evidence>
<dbReference type="HOGENOM" id="CLU_021127_0_0_1"/>
<dbReference type="Pfam" id="PF00066">
    <property type="entry name" value="Notch"/>
    <property type="match status" value="1"/>
</dbReference>
<evidence type="ECO:0000313" key="12">
    <source>
        <dbReference type="EMBL" id="EEB15396.1"/>
    </source>
</evidence>
<evidence type="ECO:0000256" key="2">
    <source>
        <dbReference type="ARBA" id="ARBA00022679"/>
    </source>
</evidence>
<dbReference type="GO" id="GO:0003976">
    <property type="term" value="F:UDP-N-acetylglucosamine-lysosomal-enzyme N-acetylglucosaminephosphotransferase activity"/>
    <property type="evidence" value="ECO:0007669"/>
    <property type="project" value="TreeGrafter"/>
</dbReference>
<gene>
    <name evidence="13" type="primary">8233456</name>
    <name evidence="12" type="ORF">Phum_PHUM365660</name>
</gene>
<evidence type="ECO:0000256" key="9">
    <source>
        <dbReference type="ARBA" id="ARBA00046288"/>
    </source>
</evidence>
<feature type="transmembrane region" description="Helical" evidence="10">
    <location>
        <begin position="20"/>
        <end position="43"/>
    </location>
</feature>
<comment type="similarity">
    <text evidence="1">Belongs to the stealth family.</text>
</comment>
<keyword evidence="4" id="KW-0677">Repeat</keyword>
<dbReference type="InterPro" id="IPR031357">
    <property type="entry name" value="Stealth_CR3"/>
</dbReference>
<dbReference type="InterPro" id="IPR031356">
    <property type="entry name" value="Stealth_CR4"/>
</dbReference>
<dbReference type="PANTHER" id="PTHR24045">
    <property type="match status" value="1"/>
</dbReference>
<dbReference type="EnsemblMetazoa" id="PHUM365660-RA">
    <property type="protein sequence ID" value="PHUM365660-PA"/>
    <property type="gene ID" value="PHUM365660"/>
</dbReference>
<keyword evidence="8" id="KW-0325">Glycoprotein</keyword>
<evidence type="ECO:0000313" key="14">
    <source>
        <dbReference type="Proteomes" id="UP000009046"/>
    </source>
</evidence>
<dbReference type="PANTHER" id="PTHR24045:SF0">
    <property type="entry name" value="N-ACETYLGLUCOSAMINE-1-PHOSPHOTRANSFERASE SUBUNITS ALPHA_BETA"/>
    <property type="match status" value="1"/>
</dbReference>
<dbReference type="GO" id="GO:0046835">
    <property type="term" value="P:carbohydrate phosphorylation"/>
    <property type="evidence" value="ECO:0007669"/>
    <property type="project" value="TreeGrafter"/>
</dbReference>
<dbReference type="InterPro" id="IPR000800">
    <property type="entry name" value="Notch_dom"/>
</dbReference>
<evidence type="ECO:0000256" key="4">
    <source>
        <dbReference type="ARBA" id="ARBA00022737"/>
    </source>
</evidence>
<name>E0VPU0_PEDHC</name>
<dbReference type="KEGG" id="phu:Phum_PHUM365660"/>
<dbReference type="EMBL" id="DS235379">
    <property type="protein sequence ID" value="EEB15396.1"/>
    <property type="molecule type" value="Genomic_DNA"/>
</dbReference>
<keyword evidence="6 10" id="KW-0472">Membrane</keyword>
<dbReference type="AlphaFoldDB" id="E0VPU0"/>
<proteinExistence type="inferred from homology"/>
<organism>
    <name type="scientific">Pediculus humanus subsp. corporis</name>
    <name type="common">Body louse</name>
    <dbReference type="NCBI Taxonomy" id="121224"/>
    <lineage>
        <taxon>Eukaryota</taxon>
        <taxon>Metazoa</taxon>
        <taxon>Ecdysozoa</taxon>
        <taxon>Arthropoda</taxon>
        <taxon>Hexapoda</taxon>
        <taxon>Insecta</taxon>
        <taxon>Pterygota</taxon>
        <taxon>Neoptera</taxon>
        <taxon>Paraneoptera</taxon>
        <taxon>Psocodea</taxon>
        <taxon>Troctomorpha</taxon>
        <taxon>Phthiraptera</taxon>
        <taxon>Anoplura</taxon>
        <taxon>Pediculidae</taxon>
        <taxon>Pediculus</taxon>
    </lineage>
</organism>
<dbReference type="InterPro" id="IPR047141">
    <property type="entry name" value="Stealth"/>
</dbReference>
<dbReference type="CTD" id="8233456"/>
<dbReference type="InParanoid" id="E0VPU0"/>